<sequence length="250" mass="28367">MAVDPRRRPLARARARRDARERRPRRRRRERRCSRGPPGYDRSAKLGGFTEAGRRTSHCRPSAAARERRRNAERGRSFERQGAVKSRLRFCTTRTEPPRSSEPILIPKLRIDFVDFPYLHYSMRLEAAHLGDLLRISVRTGAKTARGPLLIFTVRVGITDTAAASGALRARVPDLPASGFQGRTTLTEKRELFPDPPAASPGSFRLPGRGTRQRDARNADAARLRAPNTRERFRRRVPEYGPDSLSPDVR</sequence>
<protein>
    <submittedName>
        <fullName evidence="2">Uncharacterized protein</fullName>
    </submittedName>
</protein>
<evidence type="ECO:0000256" key="1">
    <source>
        <dbReference type="SAM" id="MobiDB-lite"/>
    </source>
</evidence>
<dbReference type="Proteomes" id="UP001367676">
    <property type="component" value="Unassembled WGS sequence"/>
</dbReference>
<feature type="compositionally biased region" description="Basic and acidic residues" evidence="1">
    <location>
        <begin position="212"/>
        <end position="231"/>
    </location>
</feature>
<keyword evidence="3" id="KW-1185">Reference proteome</keyword>
<feature type="region of interest" description="Disordered" evidence="1">
    <location>
        <begin position="191"/>
        <end position="250"/>
    </location>
</feature>
<proteinExistence type="predicted"/>
<organism evidence="2 3">
    <name type="scientific">Parthenolecanium corni</name>
    <dbReference type="NCBI Taxonomy" id="536013"/>
    <lineage>
        <taxon>Eukaryota</taxon>
        <taxon>Metazoa</taxon>
        <taxon>Ecdysozoa</taxon>
        <taxon>Arthropoda</taxon>
        <taxon>Hexapoda</taxon>
        <taxon>Insecta</taxon>
        <taxon>Pterygota</taxon>
        <taxon>Neoptera</taxon>
        <taxon>Paraneoptera</taxon>
        <taxon>Hemiptera</taxon>
        <taxon>Sternorrhyncha</taxon>
        <taxon>Coccoidea</taxon>
        <taxon>Coccidae</taxon>
        <taxon>Parthenolecanium</taxon>
    </lineage>
</organism>
<feature type="region of interest" description="Disordered" evidence="1">
    <location>
        <begin position="1"/>
        <end position="80"/>
    </location>
</feature>
<evidence type="ECO:0000313" key="2">
    <source>
        <dbReference type="EMBL" id="KAK7588030.1"/>
    </source>
</evidence>
<gene>
    <name evidence="2" type="ORF">V9T40_013517</name>
</gene>
<dbReference type="AlphaFoldDB" id="A0AAN9TGK3"/>
<accession>A0AAN9TGK3</accession>
<dbReference type="EMBL" id="JBBCAQ010000026">
    <property type="protein sequence ID" value="KAK7588030.1"/>
    <property type="molecule type" value="Genomic_DNA"/>
</dbReference>
<evidence type="ECO:0000313" key="3">
    <source>
        <dbReference type="Proteomes" id="UP001367676"/>
    </source>
</evidence>
<name>A0AAN9TGK3_9HEMI</name>
<comment type="caution">
    <text evidence="2">The sequence shown here is derived from an EMBL/GenBank/DDBJ whole genome shotgun (WGS) entry which is preliminary data.</text>
</comment>
<feature type="compositionally biased region" description="Basic residues" evidence="1">
    <location>
        <begin position="22"/>
        <end position="34"/>
    </location>
</feature>
<reference evidence="2 3" key="1">
    <citation type="submission" date="2024-03" db="EMBL/GenBank/DDBJ databases">
        <title>Adaptation during the transition from Ophiocordyceps entomopathogen to insect associate is accompanied by gene loss and intensified selection.</title>
        <authorList>
            <person name="Ward C.M."/>
            <person name="Onetto C.A."/>
            <person name="Borneman A.R."/>
        </authorList>
    </citation>
    <scope>NUCLEOTIDE SEQUENCE [LARGE SCALE GENOMIC DNA]</scope>
    <source>
        <strain evidence="2">AWRI1</strain>
        <tissue evidence="2">Single Adult Female</tissue>
    </source>
</reference>
<feature type="compositionally biased region" description="Basic and acidic residues" evidence="1">
    <location>
        <begin position="70"/>
        <end position="79"/>
    </location>
</feature>